<evidence type="ECO:0000256" key="1">
    <source>
        <dbReference type="SAM" id="Phobius"/>
    </source>
</evidence>
<dbReference type="RefSeq" id="WP_184382810.1">
    <property type="nucleotide sequence ID" value="NZ_JACIDJ010000001.1"/>
</dbReference>
<dbReference type="Proteomes" id="UP000553193">
    <property type="component" value="Unassembled WGS sequence"/>
</dbReference>
<reference evidence="2 3" key="1">
    <citation type="submission" date="2020-08" db="EMBL/GenBank/DDBJ databases">
        <title>Genomic Encyclopedia of Type Strains, Phase IV (KMG-IV): sequencing the most valuable type-strain genomes for metagenomic binning, comparative biology and taxonomic classification.</title>
        <authorList>
            <person name="Goeker M."/>
        </authorList>
    </citation>
    <scope>NUCLEOTIDE SEQUENCE [LARGE SCALE GENOMIC DNA]</scope>
    <source>
        <strain evidence="2 3">DSM 19979</strain>
    </source>
</reference>
<name>A0A840A990_9PROT</name>
<organism evidence="2 3">
    <name type="scientific">Roseococcus suduntuyensis</name>
    <dbReference type="NCBI Taxonomy" id="455361"/>
    <lineage>
        <taxon>Bacteria</taxon>
        <taxon>Pseudomonadati</taxon>
        <taxon>Pseudomonadota</taxon>
        <taxon>Alphaproteobacteria</taxon>
        <taxon>Acetobacterales</taxon>
        <taxon>Roseomonadaceae</taxon>
        <taxon>Roseococcus</taxon>
    </lineage>
</organism>
<evidence type="ECO:0000313" key="2">
    <source>
        <dbReference type="EMBL" id="MBB3897771.1"/>
    </source>
</evidence>
<dbReference type="EMBL" id="JACIDJ010000001">
    <property type="protein sequence ID" value="MBB3897771.1"/>
    <property type="molecule type" value="Genomic_DNA"/>
</dbReference>
<dbReference type="AlphaFoldDB" id="A0A840A990"/>
<keyword evidence="1" id="KW-0812">Transmembrane</keyword>
<comment type="caution">
    <text evidence="2">The sequence shown here is derived from an EMBL/GenBank/DDBJ whole genome shotgun (WGS) entry which is preliminary data.</text>
</comment>
<gene>
    <name evidence="2" type="ORF">GGQ83_001197</name>
</gene>
<sequence>MDVQMRVLLRLFQWFRRPPSRQHLWIIGATVAVAVVIALVEWGFGWPDALTVDRGPRVIRQ</sequence>
<keyword evidence="1" id="KW-0472">Membrane</keyword>
<keyword evidence="3" id="KW-1185">Reference proteome</keyword>
<accession>A0A840A990</accession>
<evidence type="ECO:0000313" key="3">
    <source>
        <dbReference type="Proteomes" id="UP000553193"/>
    </source>
</evidence>
<keyword evidence="1" id="KW-1133">Transmembrane helix</keyword>
<proteinExistence type="predicted"/>
<feature type="transmembrane region" description="Helical" evidence="1">
    <location>
        <begin position="24"/>
        <end position="44"/>
    </location>
</feature>
<protein>
    <submittedName>
        <fullName evidence="2">Uncharacterized protein</fullName>
    </submittedName>
</protein>